<proteinExistence type="predicted"/>
<dbReference type="AlphaFoldDB" id="A0A2P2NN38"/>
<sequence length="44" mass="5243">MLSYRENDRSQRQSQSYCSQSLFFSTFPHASNILYMFKKSRGQS</sequence>
<accession>A0A2P2NN38</accession>
<protein>
    <submittedName>
        <fullName evidence="1">Uncharacterized protein</fullName>
    </submittedName>
</protein>
<reference evidence="1" key="1">
    <citation type="submission" date="2018-02" db="EMBL/GenBank/DDBJ databases">
        <title>Rhizophora mucronata_Transcriptome.</title>
        <authorList>
            <person name="Meera S.P."/>
            <person name="Sreeshan A."/>
            <person name="Augustine A."/>
        </authorList>
    </citation>
    <scope>NUCLEOTIDE SEQUENCE</scope>
    <source>
        <tissue evidence="1">Leaf</tissue>
    </source>
</reference>
<name>A0A2P2NN38_RHIMU</name>
<evidence type="ECO:0000313" key="1">
    <source>
        <dbReference type="EMBL" id="MBX43866.1"/>
    </source>
</evidence>
<dbReference type="EMBL" id="GGEC01063382">
    <property type="protein sequence ID" value="MBX43866.1"/>
    <property type="molecule type" value="Transcribed_RNA"/>
</dbReference>
<organism evidence="1">
    <name type="scientific">Rhizophora mucronata</name>
    <name type="common">Asiatic mangrove</name>
    <dbReference type="NCBI Taxonomy" id="61149"/>
    <lineage>
        <taxon>Eukaryota</taxon>
        <taxon>Viridiplantae</taxon>
        <taxon>Streptophyta</taxon>
        <taxon>Embryophyta</taxon>
        <taxon>Tracheophyta</taxon>
        <taxon>Spermatophyta</taxon>
        <taxon>Magnoliopsida</taxon>
        <taxon>eudicotyledons</taxon>
        <taxon>Gunneridae</taxon>
        <taxon>Pentapetalae</taxon>
        <taxon>rosids</taxon>
        <taxon>fabids</taxon>
        <taxon>Malpighiales</taxon>
        <taxon>Rhizophoraceae</taxon>
        <taxon>Rhizophora</taxon>
    </lineage>
</organism>